<evidence type="ECO:0000259" key="3">
    <source>
        <dbReference type="PROSITE" id="PS50048"/>
    </source>
</evidence>
<dbReference type="PROSITE" id="PS00463">
    <property type="entry name" value="ZN2_CY6_FUNGAL_1"/>
    <property type="match status" value="1"/>
</dbReference>
<keyword evidence="5" id="KW-1185">Reference proteome</keyword>
<dbReference type="GO" id="GO:0008270">
    <property type="term" value="F:zinc ion binding"/>
    <property type="evidence" value="ECO:0007669"/>
    <property type="project" value="InterPro"/>
</dbReference>
<feature type="region of interest" description="Disordered" evidence="2">
    <location>
        <begin position="59"/>
        <end position="91"/>
    </location>
</feature>
<dbReference type="InterPro" id="IPR053175">
    <property type="entry name" value="DHMBA_Reg_Transcription_Factor"/>
</dbReference>
<dbReference type="Pfam" id="PF11951">
    <property type="entry name" value="Fungal_trans_2"/>
    <property type="match status" value="1"/>
</dbReference>
<dbReference type="InterPro" id="IPR021858">
    <property type="entry name" value="Fun_TF"/>
</dbReference>
<evidence type="ECO:0000256" key="2">
    <source>
        <dbReference type="SAM" id="MobiDB-lite"/>
    </source>
</evidence>
<dbReference type="GeneID" id="28831935"/>
<dbReference type="PANTHER" id="PTHR38791">
    <property type="entry name" value="ZN(II)2CYS6 TRANSCRIPTION FACTOR (EUROFUNG)-RELATED-RELATED"/>
    <property type="match status" value="1"/>
</dbReference>
<organism evidence="4 5">
    <name type="scientific">Mollisia scopiformis</name>
    <name type="common">Conifer needle endophyte fungus</name>
    <name type="synonym">Phialocephala scopiformis</name>
    <dbReference type="NCBI Taxonomy" id="149040"/>
    <lineage>
        <taxon>Eukaryota</taxon>
        <taxon>Fungi</taxon>
        <taxon>Dikarya</taxon>
        <taxon>Ascomycota</taxon>
        <taxon>Pezizomycotina</taxon>
        <taxon>Leotiomycetes</taxon>
        <taxon>Helotiales</taxon>
        <taxon>Mollisiaceae</taxon>
        <taxon>Mollisia</taxon>
    </lineage>
</organism>
<dbReference type="Gene3D" id="4.10.240.10">
    <property type="entry name" value="Zn(2)-C6 fungal-type DNA-binding domain"/>
    <property type="match status" value="1"/>
</dbReference>
<dbReference type="PANTHER" id="PTHR38791:SF5">
    <property type="entry name" value="TRANSCRIPTION FACTOR DBAG-RELATED"/>
    <property type="match status" value="1"/>
</dbReference>
<dbReference type="InterPro" id="IPR036864">
    <property type="entry name" value="Zn2-C6_fun-type_DNA-bd_sf"/>
</dbReference>
<dbReference type="InterPro" id="IPR001138">
    <property type="entry name" value="Zn2Cys6_DnaBD"/>
</dbReference>
<dbReference type="SMART" id="SM00066">
    <property type="entry name" value="GAL4"/>
    <property type="match status" value="1"/>
</dbReference>
<dbReference type="GO" id="GO:0000981">
    <property type="term" value="F:DNA-binding transcription factor activity, RNA polymerase II-specific"/>
    <property type="evidence" value="ECO:0007669"/>
    <property type="project" value="InterPro"/>
</dbReference>
<dbReference type="KEGG" id="psco:LY89DRAFT_778446"/>
<dbReference type="SUPFAM" id="SSF57701">
    <property type="entry name" value="Zn2/Cys6 DNA-binding domain"/>
    <property type="match status" value="1"/>
</dbReference>
<dbReference type="Pfam" id="PF00172">
    <property type="entry name" value="Zn_clus"/>
    <property type="match status" value="1"/>
</dbReference>
<dbReference type="AlphaFoldDB" id="A0A194XPF3"/>
<proteinExistence type="predicted"/>
<evidence type="ECO:0000256" key="1">
    <source>
        <dbReference type="ARBA" id="ARBA00023242"/>
    </source>
</evidence>
<feature type="compositionally biased region" description="Basic and acidic residues" evidence="2">
    <location>
        <begin position="70"/>
        <end position="83"/>
    </location>
</feature>
<dbReference type="Proteomes" id="UP000070700">
    <property type="component" value="Unassembled WGS sequence"/>
</dbReference>
<keyword evidence="1" id="KW-0539">Nucleus</keyword>
<evidence type="ECO:0000313" key="4">
    <source>
        <dbReference type="EMBL" id="KUJ22130.1"/>
    </source>
</evidence>
<reference evidence="4 5" key="1">
    <citation type="submission" date="2015-10" db="EMBL/GenBank/DDBJ databases">
        <title>Full genome of DAOMC 229536 Phialocephala scopiformis, a fungal endophyte of spruce producing the potent anti-insectan compound rugulosin.</title>
        <authorList>
            <consortium name="DOE Joint Genome Institute"/>
            <person name="Walker A.K."/>
            <person name="Frasz S.L."/>
            <person name="Seifert K.A."/>
            <person name="Miller J.D."/>
            <person name="Mondo S.J."/>
            <person name="Labutti K."/>
            <person name="Lipzen A."/>
            <person name="Dockter R."/>
            <person name="Kennedy M."/>
            <person name="Grigoriev I.V."/>
            <person name="Spatafora J.W."/>
        </authorList>
    </citation>
    <scope>NUCLEOTIDE SEQUENCE [LARGE SCALE GENOMIC DNA]</scope>
    <source>
        <strain evidence="4 5">CBS 120377</strain>
    </source>
</reference>
<feature type="domain" description="Zn(2)-C6 fungal-type" evidence="3">
    <location>
        <begin position="10"/>
        <end position="39"/>
    </location>
</feature>
<gene>
    <name evidence="4" type="ORF">LY89DRAFT_778446</name>
</gene>
<evidence type="ECO:0000313" key="5">
    <source>
        <dbReference type="Proteomes" id="UP000070700"/>
    </source>
</evidence>
<dbReference type="RefSeq" id="XP_018076485.1">
    <property type="nucleotide sequence ID" value="XM_018222209.1"/>
</dbReference>
<feature type="compositionally biased region" description="Basic residues" evidence="2">
    <location>
        <begin position="59"/>
        <end position="69"/>
    </location>
</feature>
<protein>
    <recommendedName>
        <fullName evidence="3">Zn(2)-C6 fungal-type domain-containing protein</fullName>
    </recommendedName>
</protein>
<dbReference type="OrthoDB" id="5429770at2759"/>
<dbReference type="PROSITE" id="PS50048">
    <property type="entry name" value="ZN2_CY6_FUNGAL_2"/>
    <property type="match status" value="1"/>
</dbReference>
<dbReference type="CDD" id="cd00067">
    <property type="entry name" value="GAL4"/>
    <property type="match status" value="1"/>
</dbReference>
<sequence>MVYCGKPSKGCSHCRQRKIRCDQGVPACSQCIKAQKECSGYRNMLDLAFRNESEHVIKKANAKSRKTPPRSKEASPIPKKDPRAAAVPGPATPVPSIIVSNVTSDTFPTLFSDDWQNTESATPSFPFCMQPTAQESGFNYFISNFVRLPNGPSHGHFSYVDHLYRTGALNDTLQVAITATGLASHATKTKSATLMARARREYALSLRNINAALISPTERLKDCTLMAILVVAVFESIAGAKSLSLKEWTEHINGAATLVKIRGRNQLKDRWSRGLFIHATSHVAVSCMQRDAAMPPQLVELRAEALKLLPVDPGYQYLGTNDALTTFRNALKTGAIKDPEAVIARALTIDKDLVRCFIDVPHGWMYETVFTETDCEVVFDGSYDVYFDHWTAQLWNAMRANRIMLHETIRSQLIQGFTSTPPQFTVEYFQTRFQDSVKICTQMRDEIFRGVPQHLGFVTRKPFTSPYSSTTSSPPYMADMFSETEATRSQLPTTSFTDLLSDNTFDLPPPKETLVQDPTHPSIGGYFLLWPLYVSGITRVSNAEHRKFVANTLQYVGETIGIRAGSNLAAFMREHSMQPPPANESWRGKMGPVTASSISVDEVLIDEKPKRPLIEMLAREEMEREERLRAGRAEVEGRVL</sequence>
<dbReference type="InParanoid" id="A0A194XPF3"/>
<accession>A0A194XPF3</accession>
<dbReference type="EMBL" id="KQ947407">
    <property type="protein sequence ID" value="KUJ22130.1"/>
    <property type="molecule type" value="Genomic_DNA"/>
</dbReference>
<name>A0A194XPF3_MOLSC</name>